<dbReference type="Pfam" id="PF00691">
    <property type="entry name" value="OmpA"/>
    <property type="match status" value="1"/>
</dbReference>
<dbReference type="GO" id="GO:0009279">
    <property type="term" value="C:cell outer membrane"/>
    <property type="evidence" value="ECO:0007669"/>
    <property type="project" value="InterPro"/>
</dbReference>
<feature type="region of interest" description="Disordered" evidence="8">
    <location>
        <begin position="2028"/>
        <end position="2193"/>
    </location>
</feature>
<feature type="signal peptide" evidence="9">
    <location>
        <begin position="1"/>
        <end position="31"/>
    </location>
</feature>
<dbReference type="STRING" id="394096.DB31_7924"/>
<feature type="compositionally biased region" description="Basic and acidic residues" evidence="8">
    <location>
        <begin position="2785"/>
        <end position="2798"/>
    </location>
</feature>
<evidence type="ECO:0000256" key="9">
    <source>
        <dbReference type="SAM" id="SignalP"/>
    </source>
</evidence>
<dbReference type="GO" id="GO:0005509">
    <property type="term" value="F:calcium ion binding"/>
    <property type="evidence" value="ECO:0007669"/>
    <property type="project" value="InterPro"/>
</dbReference>
<reference evidence="11 12" key="1">
    <citation type="submission" date="2014-04" db="EMBL/GenBank/DDBJ databases">
        <title>Genome assembly of Hyalangium minutum DSM 14724.</title>
        <authorList>
            <person name="Sharma G."/>
            <person name="Subramanian S."/>
        </authorList>
    </citation>
    <scope>NUCLEOTIDE SEQUENCE [LARGE SCALE GENOMIC DNA]</scope>
    <source>
        <strain evidence="11 12">DSM 14724</strain>
    </source>
</reference>
<comment type="subcellular location">
    <subcellularLocation>
        <location evidence="1">Membrane</location>
    </subcellularLocation>
    <subcellularLocation>
        <location evidence="2">Secreted</location>
    </subcellularLocation>
</comment>
<dbReference type="PROSITE" id="PS51123">
    <property type="entry name" value="OMPA_2"/>
    <property type="match status" value="1"/>
</dbReference>
<evidence type="ECO:0000259" key="10">
    <source>
        <dbReference type="PROSITE" id="PS51123"/>
    </source>
</evidence>
<dbReference type="PANTHER" id="PTHR34720">
    <property type="entry name" value="MICROCYSTIN DEPENDENT PROTEIN"/>
    <property type="match status" value="1"/>
</dbReference>
<keyword evidence="5" id="KW-0106">Calcium</keyword>
<dbReference type="InterPro" id="IPR036737">
    <property type="entry name" value="OmpA-like_sf"/>
</dbReference>
<evidence type="ECO:0000256" key="5">
    <source>
        <dbReference type="ARBA" id="ARBA00022837"/>
    </source>
</evidence>
<proteinExistence type="predicted"/>
<protein>
    <submittedName>
        <fullName evidence="11">Internalin</fullName>
    </submittedName>
</protein>
<feature type="compositionally biased region" description="Pro residues" evidence="8">
    <location>
        <begin position="2548"/>
        <end position="2557"/>
    </location>
</feature>
<name>A0A085WLX4_9BACT</name>
<feature type="compositionally biased region" description="Basic and acidic residues" evidence="8">
    <location>
        <begin position="2143"/>
        <end position="2160"/>
    </location>
</feature>
<dbReference type="RefSeq" id="WP_052420090.1">
    <property type="nucleotide sequence ID" value="NZ_JMCB01000006.1"/>
</dbReference>
<dbReference type="Gene3D" id="2.60.40.2810">
    <property type="match status" value="18"/>
</dbReference>
<feature type="region of interest" description="Disordered" evidence="8">
    <location>
        <begin position="2779"/>
        <end position="2798"/>
    </location>
</feature>
<evidence type="ECO:0000256" key="6">
    <source>
        <dbReference type="ARBA" id="ARBA00023136"/>
    </source>
</evidence>
<dbReference type="InterPro" id="IPR028974">
    <property type="entry name" value="TSP_type-3_rpt"/>
</dbReference>
<feature type="compositionally biased region" description="Low complexity" evidence="8">
    <location>
        <begin position="2131"/>
        <end position="2142"/>
    </location>
</feature>
<keyword evidence="6 7" id="KW-0472">Membrane</keyword>
<dbReference type="Pfam" id="PF17963">
    <property type="entry name" value="Big_9"/>
    <property type="match status" value="18"/>
</dbReference>
<dbReference type="InterPro" id="IPR006690">
    <property type="entry name" value="OMPA-like_CS"/>
</dbReference>
<organism evidence="11 12">
    <name type="scientific">Hyalangium minutum</name>
    <dbReference type="NCBI Taxonomy" id="394096"/>
    <lineage>
        <taxon>Bacteria</taxon>
        <taxon>Pseudomonadati</taxon>
        <taxon>Myxococcota</taxon>
        <taxon>Myxococcia</taxon>
        <taxon>Myxococcales</taxon>
        <taxon>Cystobacterineae</taxon>
        <taxon>Archangiaceae</taxon>
        <taxon>Hyalangium</taxon>
    </lineage>
</organism>
<dbReference type="InterPro" id="IPR059100">
    <property type="entry name" value="TSP3_bac"/>
</dbReference>
<dbReference type="PANTHER" id="PTHR34720:SF9">
    <property type="entry name" value="BLR4714 PROTEIN"/>
    <property type="match status" value="1"/>
</dbReference>
<dbReference type="InterPro" id="IPR015919">
    <property type="entry name" value="Cadherin-like_sf"/>
</dbReference>
<keyword evidence="3" id="KW-0964">Secreted</keyword>
<accession>A0A085WLX4</accession>
<dbReference type="SUPFAM" id="SSF103088">
    <property type="entry name" value="OmpA-like"/>
    <property type="match status" value="1"/>
</dbReference>
<evidence type="ECO:0000256" key="8">
    <source>
        <dbReference type="SAM" id="MobiDB-lite"/>
    </source>
</evidence>
<dbReference type="Proteomes" id="UP000028725">
    <property type="component" value="Unassembled WGS sequence"/>
</dbReference>
<comment type="caution">
    <text evidence="11">The sequence shown here is derived from an EMBL/GenBank/DDBJ whole genome shotgun (WGS) entry which is preliminary data.</text>
</comment>
<dbReference type="Pfam" id="PF01345">
    <property type="entry name" value="DUF11"/>
    <property type="match status" value="2"/>
</dbReference>
<feature type="compositionally biased region" description="Acidic residues" evidence="8">
    <location>
        <begin position="2072"/>
        <end position="2084"/>
    </location>
</feature>
<evidence type="ECO:0000256" key="7">
    <source>
        <dbReference type="PROSITE-ProRule" id="PRU00473"/>
    </source>
</evidence>
<dbReference type="SUPFAM" id="SSF103647">
    <property type="entry name" value="TSP type-3 repeat"/>
    <property type="match status" value="1"/>
</dbReference>
<gene>
    <name evidence="11" type="ORF">DB31_7924</name>
</gene>
<dbReference type="CDD" id="cd07185">
    <property type="entry name" value="OmpA_C-like"/>
    <property type="match status" value="1"/>
</dbReference>
<evidence type="ECO:0000256" key="1">
    <source>
        <dbReference type="ARBA" id="ARBA00004370"/>
    </source>
</evidence>
<feature type="compositionally biased region" description="Acidic residues" evidence="8">
    <location>
        <begin position="2030"/>
        <end position="2042"/>
    </location>
</feature>
<dbReference type="Pfam" id="PF18884">
    <property type="entry name" value="TSP3_bac"/>
    <property type="match status" value="4"/>
</dbReference>
<dbReference type="InterPro" id="IPR001434">
    <property type="entry name" value="OmcB-like_DUF11"/>
</dbReference>
<evidence type="ECO:0000256" key="2">
    <source>
        <dbReference type="ARBA" id="ARBA00004613"/>
    </source>
</evidence>
<dbReference type="PROSITE" id="PS51257">
    <property type="entry name" value="PROKAR_LIPOPROTEIN"/>
    <property type="match status" value="1"/>
</dbReference>
<feature type="compositionally biased region" description="Basic and acidic residues" evidence="8">
    <location>
        <begin position="2626"/>
        <end position="2642"/>
    </location>
</feature>
<dbReference type="PRINTS" id="PR01021">
    <property type="entry name" value="OMPADOMAIN"/>
</dbReference>
<feature type="region of interest" description="Disordered" evidence="8">
    <location>
        <begin position="2543"/>
        <end position="2686"/>
    </location>
</feature>
<feature type="chain" id="PRO_5001799767" evidence="9">
    <location>
        <begin position="32"/>
        <end position="2813"/>
    </location>
</feature>
<dbReference type="PROSITE" id="PS01068">
    <property type="entry name" value="OMPA_1"/>
    <property type="match status" value="1"/>
</dbReference>
<dbReference type="SUPFAM" id="SSF49313">
    <property type="entry name" value="Cadherin-like"/>
    <property type="match status" value="1"/>
</dbReference>
<evidence type="ECO:0000313" key="11">
    <source>
        <dbReference type="EMBL" id="KFE68687.1"/>
    </source>
</evidence>
<evidence type="ECO:0000256" key="3">
    <source>
        <dbReference type="ARBA" id="ARBA00022525"/>
    </source>
</evidence>
<sequence length="2813" mass="284158">MNHSIRSKLSKWAVLFAGALLLACSTEPASAKGAAGPLGAAVTSLVADVPTDLAVTVTDGVTTVAPGSNVTYTIVVTNNGPNTVSGATLTDNFPAALMGVSWTCAPAAACGTTSGTGNIAVVLQSLGVGSSATFTVTATVNPAATGTTMTNTAVVALPTGFTDPVPANNSASDTDTFNRRADLSLTLTDAPDPVQASATLTYTLTVNNAGPSNAATTTVTLTLPSGATYVSGTGTGWTCTLSGSTVTCTRASAATGASPAITVLVTAPNTTGTIVATASVSSSTTDPVTGNNSTLATTTVNRVNNPPTANNDTLTVAEDNPATVVNVLNNDTSAPDVGETLTVISVTQPATGGTVTLSSGVVRFTPAPNFNGTTSFTYTISDGNGGFATATVNVTVTPVNDPPTANNDTLTVAEDSGATVVDVLANDTIFPDVGETLTVVSVTQPTTGGTVSLVGGVVSFTPAPNFNGTTSFTYTISDGALMATATVSVTVTPVNDPPTANDDTLTVAEDSGTTVVNVLANDSIFPDVGETLTVTAVTQPTTGGTVSLNGGVVRFTPAPDFNGTVTFTYTISDGALTSTATVTVTVTPVNDAPTANNDTLTVAEDSGATVVNVLANDSSAPDTGETLTIDSVTQPTTGGTVTLSNGTVSFTPAPDFSGTTSFTYTISDGNGGFATATVNVTVTPVNDPPTANDDTLTVAEDSGATVVNVLVNDTSAPDVGETLTVVSVTQPATGGTVTLSSGVVTFTPAPNFNGTTSFNYTITDGNGGTDTATVNVTVTPVNDPPTANNDTLTVAEDSGATVVDVLANDTFAPDVGETLTVTAVTQPATGGTVDLTNGTVTFTPAPDFNGTVTFSYTVSDGNGGTATATVSVTVTAVNDPPTAVDDAFTVPRNSTNNVLNVLANDTIFPDVGETLTVTAVTQPASGTVTLTGGVVSYTPLAAFIGDVTFSYTVSDGTLTATATVTVTVFGTNIPPTANNDSLTVAEDSGPTVVDVLANDTIAPDVGETLTVTAVTQPTSGGTVTLVGGVVSFTPAADFFGTVTFTYTVSDGSGGTDIATVTVTVTPVNDPPKANDDTLTVAEDSGATVVNVLANDLFSPDTGETLTVTAVTQPTSGGTVTLAGGVVSFTPAADFNGTVTFTYTISDGNGGTATATVTVTVTPVNDPPTANNDALTVAEDSGATVVDVLANDTFAPDMGETLTVTAVTQPTTGGSVTLSGGTVSFTPALNFTGTTTFTYTISDGNGGTATATVTVTVTPVNDPPDAVNDAITVGEDSTATVVNVLANDTSAPDVGETLTVVSVTQPATGGTVTLSSGTVIFTPAPDYFGTTTFTYTISDGNGGTDTATVTVTVTPVNDPPTAANDTLTVAEDSGATVVDVLGNDSSAPDVGETLTVTAVTQPVSGGTVTLVGGVVSFTPAPNFNGTVTFSYTLSDDNGGTATATVTVTVTPVNDPPDAVNDAITVGEDSGATVVNVLANDSSAPDTGETLTVTAVTQPATGGTVTLSSGTVIFTPEPDFNGTATFTYTISDGNGGTATATVTVTVTPVNDPPTAVNDTFTVAEDSPGTVLDVLSNDTFAPDVGETLTVTAVTQPATGGTVTLSNGTVIFTPAPDFVGTTTFTYTISDGNGGTSTATVTVVATGVNDPPTANNDALTVAEDSGPNPLDVLVNDSIFPDVGETLTVTAVTQPATGGTVTLSNGTVIFTPAPDFNGTVTFTYTVSDGNGGTATATVTVTVTPVNDPPTAVNDSFTVAEDSSGNVLDVLANDSIAPDTGETLTVTAVTQPSSGGTVTLSNGTVTFTPAPDFNGTVTFSYTVSDGNGDTATATVTVTVTPVSDPPIAVNDTFSVAEDSDPTVLDVLANDASPDPGETLTVTAVTQPTSGGTVALTNGQVIFTPDPNFNGTVTFTYTVSDGTSTSTATVTVNVTPTNDPPTGMPDTYSVPVNSGATTFDVLANDSSAPDTGETLTVTAVTQPTSSGGTVTVAPNGSGVVFTPAPGFMGTTTFTYTVSDGHGGTAIVIVIVTVGGGDSDGDGLTDVEEGELGTNPNNPDTDGDGLNDGLENATGTNPLDADTDDDGITDGNEDSNHNGTVEANETDPRIFDTDGDGLSDGLESGLAQPQSEDTNLGVFTPDADPSTTTDPRNPDTDGDTLKDGTEDANHNGAVGDTETDPNDPDSDHGGLNDGEEVNAGSDPLDYTDDLIVAGRGCASTGSGTLLPLVLLLALPLLRRRQALRVSGKAWGVLGLLAAVLVSAPVRAQSTPEASQGIDVQQFKPGPGWKDVLGVQSAQVGRHLGWNVGLSFNYAKDPLNFLRPRTDDFVYEIVKNQYTFDLMGAVSLFDRFELGVALPITSQSSASAASVSPLLSEGIDATGVGDLRLVPKARLLSLDSGVHLGVTVPVILPTSGGKEFLGRSGVAFFPRLLGEWTSDGGTRVLANVGINVQPQERFYNLNVSNEFAYGLGTEIPFNVGKHRLAAEATLVGALGMKESNTEERPLELLAAMKYRFSDALAMHLGGGPGLTRGYGTPGFRVLAGVIWTETEKAAPARVEPPPPPPVKVCPQGPEDMDGFQDNDGCNDPDNDNDGILDGNDRCPNEPETQNGFEDADGCPDELPPPPPVDTDGDGLTDDKDRCPQAAEDKDGFQDEDGCPDPDNDKDGVLDAADKCPTEPETINGVADDDGCPDKGKEKVRIEGGKIVILDKVYFATNKDVILAKSFPLLQQVGQVLRANPEILKVRVEGHTDSQGKDEANMDLSQRRANSVRKRLIEQEGIAPERLEAAGFGETRPVDTNETAKGRENNRRVEFIILETAETP</sequence>
<dbReference type="Gene3D" id="4.10.1080.10">
    <property type="entry name" value="TSP type-3 repeat"/>
    <property type="match status" value="1"/>
</dbReference>
<feature type="domain" description="OmpA-like" evidence="10">
    <location>
        <begin position="2692"/>
        <end position="2810"/>
    </location>
</feature>
<dbReference type="Gene3D" id="3.30.1330.60">
    <property type="entry name" value="OmpA-like domain"/>
    <property type="match status" value="1"/>
</dbReference>
<evidence type="ECO:0000313" key="12">
    <source>
        <dbReference type="Proteomes" id="UP000028725"/>
    </source>
</evidence>
<keyword evidence="4 9" id="KW-0732">Signal</keyword>
<dbReference type="InterPro" id="IPR006664">
    <property type="entry name" value="OMP_bac"/>
</dbReference>
<feature type="compositionally biased region" description="Acidic residues" evidence="8">
    <location>
        <begin position="2564"/>
        <end position="2584"/>
    </location>
</feature>
<dbReference type="CDD" id="cd11304">
    <property type="entry name" value="Cadherin_repeat"/>
    <property type="match status" value="2"/>
</dbReference>
<dbReference type="EMBL" id="JMCB01000006">
    <property type="protein sequence ID" value="KFE68687.1"/>
    <property type="molecule type" value="Genomic_DNA"/>
</dbReference>
<evidence type="ECO:0000256" key="4">
    <source>
        <dbReference type="ARBA" id="ARBA00022729"/>
    </source>
</evidence>
<dbReference type="NCBIfam" id="NF012211">
    <property type="entry name" value="tand_rpt_95"/>
    <property type="match status" value="18"/>
</dbReference>
<dbReference type="InterPro" id="IPR006665">
    <property type="entry name" value="OmpA-like"/>
</dbReference>
<feature type="compositionally biased region" description="Basic and acidic residues" evidence="8">
    <location>
        <begin position="2652"/>
        <end position="2667"/>
    </location>
</feature>
<keyword evidence="12" id="KW-1185">Reference proteome</keyword>
<dbReference type="PATRIC" id="fig|394096.3.peg.3964"/>